<feature type="compositionally biased region" description="Pro residues" evidence="1">
    <location>
        <begin position="93"/>
        <end position="105"/>
    </location>
</feature>
<accession>A0A8S4G083</accession>
<gene>
    <name evidence="2" type="ORF">PLXY2_LOCUS11632</name>
</gene>
<protein>
    <submittedName>
        <fullName evidence="2">(diamondback moth) hypothetical protein</fullName>
    </submittedName>
</protein>
<keyword evidence="3" id="KW-1185">Reference proteome</keyword>
<feature type="compositionally biased region" description="Low complexity" evidence="1">
    <location>
        <begin position="58"/>
        <end position="67"/>
    </location>
</feature>
<feature type="region of interest" description="Disordered" evidence="1">
    <location>
        <begin position="52"/>
        <end position="122"/>
    </location>
</feature>
<dbReference type="Proteomes" id="UP000653454">
    <property type="component" value="Unassembled WGS sequence"/>
</dbReference>
<evidence type="ECO:0000313" key="3">
    <source>
        <dbReference type="Proteomes" id="UP000653454"/>
    </source>
</evidence>
<proteinExistence type="predicted"/>
<organism evidence="2 3">
    <name type="scientific">Plutella xylostella</name>
    <name type="common">Diamondback moth</name>
    <name type="synonym">Plutella maculipennis</name>
    <dbReference type="NCBI Taxonomy" id="51655"/>
    <lineage>
        <taxon>Eukaryota</taxon>
        <taxon>Metazoa</taxon>
        <taxon>Ecdysozoa</taxon>
        <taxon>Arthropoda</taxon>
        <taxon>Hexapoda</taxon>
        <taxon>Insecta</taxon>
        <taxon>Pterygota</taxon>
        <taxon>Neoptera</taxon>
        <taxon>Endopterygota</taxon>
        <taxon>Lepidoptera</taxon>
        <taxon>Glossata</taxon>
        <taxon>Ditrysia</taxon>
        <taxon>Yponomeutoidea</taxon>
        <taxon>Plutellidae</taxon>
        <taxon>Plutella</taxon>
    </lineage>
</organism>
<sequence>MRLQSMIVQRARHCAGRRCCAGSDQTPLHVSSDPEPLVIVTDKLEIRWSLRRGRGARGRAASSRRAGCSPPVHCQQCPAPLARRPPARRPPRPRPAPPPRRPPAPDTGRGLTATTRSTSECLDPGSYLTGAFVLIGRRNCENVPS</sequence>
<evidence type="ECO:0000256" key="1">
    <source>
        <dbReference type="SAM" id="MobiDB-lite"/>
    </source>
</evidence>
<evidence type="ECO:0000313" key="2">
    <source>
        <dbReference type="EMBL" id="CAG9133324.1"/>
    </source>
</evidence>
<name>A0A8S4G083_PLUXY</name>
<reference evidence="2" key="1">
    <citation type="submission" date="2020-11" db="EMBL/GenBank/DDBJ databases">
        <authorList>
            <person name="Whiteford S."/>
        </authorList>
    </citation>
    <scope>NUCLEOTIDE SEQUENCE</scope>
</reference>
<dbReference type="AlphaFoldDB" id="A0A8S4G083"/>
<comment type="caution">
    <text evidence="2">The sequence shown here is derived from an EMBL/GenBank/DDBJ whole genome shotgun (WGS) entry which is preliminary data.</text>
</comment>
<dbReference type="EMBL" id="CAJHNJ030000060">
    <property type="protein sequence ID" value="CAG9133324.1"/>
    <property type="molecule type" value="Genomic_DNA"/>
</dbReference>